<reference evidence="2 3" key="1">
    <citation type="submission" date="2018-06" db="EMBL/GenBank/DDBJ databases">
        <title>Genomic Encyclopedia of Type Strains, Phase IV (KMG-IV): sequencing the most valuable type-strain genomes for metagenomic binning, comparative biology and taxonomic classification.</title>
        <authorList>
            <person name="Goeker M."/>
        </authorList>
    </citation>
    <scope>NUCLEOTIDE SEQUENCE [LARGE SCALE GENOMIC DNA]</scope>
    <source>
        <strain evidence="2 3">DSM 24875</strain>
    </source>
</reference>
<dbReference type="NCBIfam" id="TIGR02595">
    <property type="entry name" value="PEP_CTERM"/>
    <property type="match status" value="1"/>
</dbReference>
<protein>
    <submittedName>
        <fullName evidence="2">Putative secreted protein with PEP-CTERM sorting signal</fullName>
    </submittedName>
</protein>
<evidence type="ECO:0000313" key="3">
    <source>
        <dbReference type="Proteomes" id="UP000253529"/>
    </source>
</evidence>
<dbReference type="RefSeq" id="WP_113889193.1">
    <property type="nucleotide sequence ID" value="NZ_QNRK01000010.1"/>
</dbReference>
<keyword evidence="3" id="KW-1185">Reference proteome</keyword>
<proteinExistence type="predicted"/>
<feature type="chain" id="PRO_5016611635" evidence="1">
    <location>
        <begin position="25"/>
        <end position="202"/>
    </location>
</feature>
<gene>
    <name evidence="2" type="ORF">DFR50_11076</name>
</gene>
<evidence type="ECO:0000256" key="1">
    <source>
        <dbReference type="SAM" id="SignalP"/>
    </source>
</evidence>
<dbReference type="AlphaFoldDB" id="A0A366FHA0"/>
<dbReference type="Proteomes" id="UP000253529">
    <property type="component" value="Unassembled WGS sequence"/>
</dbReference>
<comment type="caution">
    <text evidence="2">The sequence shown here is derived from an EMBL/GenBank/DDBJ whole genome shotgun (WGS) entry which is preliminary data.</text>
</comment>
<keyword evidence="1" id="KW-0732">Signal</keyword>
<evidence type="ECO:0000313" key="2">
    <source>
        <dbReference type="EMBL" id="RBP14052.1"/>
    </source>
</evidence>
<sequence length="202" mass="20610">MKKMGFLACAAIMAGIASAGAANAATFDLTFTNGAYPSNAVCCGLYTVTAVLQATQDGANYDVTSITGTVTTNSGANSYTIEQLASPPTTSDGYYGFDNVLLPSAGGYTLSNGGIAFYASAPVNPGNTAGPNGWSSYNIFLNTDNSIALTNSNSNNVNSPFEGTLTIVPAPAPEPATWAMMLLGMIGLGLTAYRRPSLKSAV</sequence>
<name>A0A366FHA0_9HYPH</name>
<accession>A0A366FHA0</accession>
<dbReference type="InterPro" id="IPR013424">
    <property type="entry name" value="Ice-binding_C"/>
</dbReference>
<dbReference type="EMBL" id="QNRK01000010">
    <property type="protein sequence ID" value="RBP14052.1"/>
    <property type="molecule type" value="Genomic_DNA"/>
</dbReference>
<organism evidence="2 3">
    <name type="scientific">Roseiarcus fermentans</name>
    <dbReference type="NCBI Taxonomy" id="1473586"/>
    <lineage>
        <taxon>Bacteria</taxon>
        <taxon>Pseudomonadati</taxon>
        <taxon>Pseudomonadota</taxon>
        <taxon>Alphaproteobacteria</taxon>
        <taxon>Hyphomicrobiales</taxon>
        <taxon>Roseiarcaceae</taxon>
        <taxon>Roseiarcus</taxon>
    </lineage>
</organism>
<feature type="signal peptide" evidence="1">
    <location>
        <begin position="1"/>
        <end position="24"/>
    </location>
</feature>